<sequence length="113" mass="12432">MHGEKFDIMGFSLDGLHAHKLDGVEPPFLGLVSAWAPEKLATLIFLWLACTCANEVAKSHLICARAWPDIGKFCALIFLWAWLHVLKLGGAETPFLSLMPALLIGKIDSFDLV</sequence>
<accession>A0A7K1T1M0</accession>
<proteinExistence type="predicted"/>
<evidence type="ECO:0000313" key="1">
    <source>
        <dbReference type="EMBL" id="MVN23483.1"/>
    </source>
</evidence>
<gene>
    <name evidence="1" type="ORF">GO621_18320</name>
</gene>
<protein>
    <submittedName>
        <fullName evidence="1">Uncharacterized protein</fullName>
    </submittedName>
</protein>
<evidence type="ECO:0000313" key="2">
    <source>
        <dbReference type="Proteomes" id="UP000462014"/>
    </source>
</evidence>
<dbReference type="EMBL" id="WPIK01000029">
    <property type="protein sequence ID" value="MVN23483.1"/>
    <property type="molecule type" value="Genomic_DNA"/>
</dbReference>
<dbReference type="AlphaFoldDB" id="A0A7K1T1M0"/>
<reference evidence="1 2" key="1">
    <citation type="submission" date="2019-12" db="EMBL/GenBank/DDBJ databases">
        <title>Mucilaginibacter sp. HMF7410 genome sequencing and assembly.</title>
        <authorList>
            <person name="Kang H."/>
            <person name="Cha I."/>
            <person name="Kim H."/>
            <person name="Joh K."/>
        </authorList>
    </citation>
    <scope>NUCLEOTIDE SEQUENCE [LARGE SCALE GENOMIC DNA]</scope>
    <source>
        <strain evidence="1 2">HMF7410</strain>
    </source>
</reference>
<organism evidence="1 2">
    <name type="scientific">Mucilaginibacter arboris</name>
    <dbReference type="NCBI Taxonomy" id="2682090"/>
    <lineage>
        <taxon>Bacteria</taxon>
        <taxon>Pseudomonadati</taxon>
        <taxon>Bacteroidota</taxon>
        <taxon>Sphingobacteriia</taxon>
        <taxon>Sphingobacteriales</taxon>
        <taxon>Sphingobacteriaceae</taxon>
        <taxon>Mucilaginibacter</taxon>
    </lineage>
</organism>
<dbReference type="Proteomes" id="UP000462014">
    <property type="component" value="Unassembled WGS sequence"/>
</dbReference>
<name>A0A7K1T1M0_9SPHI</name>
<keyword evidence="2" id="KW-1185">Reference proteome</keyword>
<comment type="caution">
    <text evidence="1">The sequence shown here is derived from an EMBL/GenBank/DDBJ whole genome shotgun (WGS) entry which is preliminary data.</text>
</comment>